<protein>
    <submittedName>
        <fullName evidence="2">Uncharacterized protein</fullName>
    </submittedName>
</protein>
<feature type="chain" id="PRO_5029601684" evidence="1">
    <location>
        <begin position="25"/>
        <end position="159"/>
    </location>
</feature>
<organism evidence="2 3">
    <name type="scientific">Clytia hemisphaerica</name>
    <dbReference type="NCBI Taxonomy" id="252671"/>
    <lineage>
        <taxon>Eukaryota</taxon>
        <taxon>Metazoa</taxon>
        <taxon>Cnidaria</taxon>
        <taxon>Hydrozoa</taxon>
        <taxon>Hydroidolina</taxon>
        <taxon>Leptothecata</taxon>
        <taxon>Obeliida</taxon>
        <taxon>Clytiidae</taxon>
        <taxon>Clytia</taxon>
    </lineage>
</organism>
<evidence type="ECO:0000313" key="2">
    <source>
        <dbReference type="EnsemblMetazoa" id="CLYHEMP006725.1"/>
    </source>
</evidence>
<dbReference type="AlphaFoldDB" id="A0A7M5VC01"/>
<evidence type="ECO:0000256" key="1">
    <source>
        <dbReference type="SAM" id="SignalP"/>
    </source>
</evidence>
<dbReference type="EnsemblMetazoa" id="CLYHEMT006725.1">
    <property type="protein sequence ID" value="CLYHEMP006725.1"/>
    <property type="gene ID" value="CLYHEMG006725"/>
</dbReference>
<dbReference type="RefSeq" id="XP_066913654.1">
    <property type="nucleotide sequence ID" value="XM_067057553.1"/>
</dbReference>
<keyword evidence="3" id="KW-1185">Reference proteome</keyword>
<proteinExistence type="predicted"/>
<name>A0A7M5VC01_9CNID</name>
<keyword evidence="1" id="KW-0732">Signal</keyword>
<sequence>MPSQWNVYLIVLLSLVLTMTSSHARHMCIVEFMDTEDCIKYMKAHSPFRRIRAQIPPGFSLNKKHDWSNFMNRIEVDDSMETKLYQNGASLYNQNELIDSSAGYYDKSSGYYGNGDIGYNDGVEVHSNEARDAYYRRMRLENDEVNSHIENAMNQQYYS</sequence>
<accession>A0A7M5VC01</accession>
<feature type="signal peptide" evidence="1">
    <location>
        <begin position="1"/>
        <end position="24"/>
    </location>
</feature>
<reference evidence="2" key="1">
    <citation type="submission" date="2021-01" db="UniProtKB">
        <authorList>
            <consortium name="EnsemblMetazoa"/>
        </authorList>
    </citation>
    <scope>IDENTIFICATION</scope>
</reference>
<dbReference type="Proteomes" id="UP000594262">
    <property type="component" value="Unplaced"/>
</dbReference>
<evidence type="ECO:0000313" key="3">
    <source>
        <dbReference type="Proteomes" id="UP000594262"/>
    </source>
</evidence>
<dbReference type="GeneID" id="136800943"/>